<evidence type="ECO:0008006" key="3">
    <source>
        <dbReference type="Google" id="ProtNLM"/>
    </source>
</evidence>
<dbReference type="Proteomes" id="UP000885931">
    <property type="component" value="Unassembled WGS sequence"/>
</dbReference>
<dbReference type="AlphaFoldDB" id="A0A7C0XB72"/>
<comment type="caution">
    <text evidence="2">The sequence shown here is derived from an EMBL/GenBank/DDBJ whole genome shotgun (WGS) entry which is preliminary data.</text>
</comment>
<dbReference type="Gene3D" id="1.20.120.1490">
    <property type="match status" value="1"/>
</dbReference>
<evidence type="ECO:0000256" key="1">
    <source>
        <dbReference type="SAM" id="MobiDB-lite"/>
    </source>
</evidence>
<protein>
    <recommendedName>
        <fullName evidence="3">Periplasmic heavy metal sensor</fullName>
    </recommendedName>
</protein>
<reference evidence="2" key="1">
    <citation type="journal article" date="2020" name="mSystems">
        <title>Genome- and Community-Level Interaction Insights into Carbon Utilization and Element Cycling Functions of Hydrothermarchaeota in Hydrothermal Sediment.</title>
        <authorList>
            <person name="Zhou Z."/>
            <person name="Liu Y."/>
            <person name="Xu W."/>
            <person name="Pan J."/>
            <person name="Luo Z.H."/>
            <person name="Li M."/>
        </authorList>
    </citation>
    <scope>NUCLEOTIDE SEQUENCE [LARGE SCALE GENOMIC DNA]</scope>
    <source>
        <strain evidence="2">HyVt-237</strain>
    </source>
</reference>
<name>A0A7C0XB72_UNCW3</name>
<organism evidence="2">
    <name type="scientific">candidate division WOR-3 bacterium</name>
    <dbReference type="NCBI Taxonomy" id="2052148"/>
    <lineage>
        <taxon>Bacteria</taxon>
        <taxon>Bacteria division WOR-3</taxon>
    </lineage>
</organism>
<accession>A0A7C0XB72</accession>
<sequence length="159" mass="18612">MKMIQIAILLAGILTMGPGRYGLRLGVLIEDPGLAREVGLSPSQLDSLRDLFYSTEEEIVALRGQLELQRLKLRRIMESKDPDEKEALRIADKIEKIKGEIRKKGLERTLMARRVMTEEQWMKWQEIARYRKTARRHRRMMRENPPPPAGPDGRTFRRF</sequence>
<proteinExistence type="predicted"/>
<evidence type="ECO:0000313" key="2">
    <source>
        <dbReference type="EMBL" id="HDM90307.1"/>
    </source>
</evidence>
<dbReference type="EMBL" id="DRBW01000151">
    <property type="protein sequence ID" value="HDM90307.1"/>
    <property type="molecule type" value="Genomic_DNA"/>
</dbReference>
<feature type="region of interest" description="Disordered" evidence="1">
    <location>
        <begin position="136"/>
        <end position="159"/>
    </location>
</feature>
<gene>
    <name evidence="2" type="ORF">ENG67_03750</name>
</gene>